<feature type="domain" description="Tail sheath protein C-terminal" evidence="2">
    <location>
        <begin position="413"/>
        <end position="517"/>
    </location>
</feature>
<protein>
    <recommendedName>
        <fullName evidence="2">Tail sheath protein C-terminal domain-containing protein</fullName>
    </recommendedName>
</protein>
<comment type="similarity">
    <text evidence="1">Belongs to the myoviridae tail sheath protein family.</text>
</comment>
<proteinExistence type="inferred from homology"/>
<evidence type="ECO:0000313" key="3">
    <source>
        <dbReference type="EMBL" id="GAA0879385.1"/>
    </source>
</evidence>
<dbReference type="Gene3D" id="3.40.50.11780">
    <property type="match status" value="1"/>
</dbReference>
<evidence type="ECO:0000259" key="2">
    <source>
        <dbReference type="Pfam" id="PF17482"/>
    </source>
</evidence>
<gene>
    <name evidence="3" type="ORF">GCM10009119_23530</name>
</gene>
<dbReference type="Pfam" id="PF17482">
    <property type="entry name" value="Phage_sheath_1C"/>
    <property type="match status" value="1"/>
</dbReference>
<dbReference type="PANTHER" id="PTHR35861:SF1">
    <property type="entry name" value="PHAGE TAIL SHEATH PROTEIN"/>
    <property type="match status" value="1"/>
</dbReference>
<dbReference type="EMBL" id="BAAAFI010000011">
    <property type="protein sequence ID" value="GAA0879385.1"/>
    <property type="molecule type" value="Genomic_DNA"/>
</dbReference>
<evidence type="ECO:0000256" key="1">
    <source>
        <dbReference type="ARBA" id="ARBA00008005"/>
    </source>
</evidence>
<evidence type="ECO:0000313" key="4">
    <source>
        <dbReference type="Proteomes" id="UP001500469"/>
    </source>
</evidence>
<name>A0ABP3YDD3_9BACT</name>
<dbReference type="Proteomes" id="UP001500469">
    <property type="component" value="Unassembled WGS sequence"/>
</dbReference>
<dbReference type="RefSeq" id="WP_343851737.1">
    <property type="nucleotide sequence ID" value="NZ_BAAAFI010000011.1"/>
</dbReference>
<dbReference type="InterPro" id="IPR020287">
    <property type="entry name" value="Tail_sheath_C"/>
</dbReference>
<reference evidence="4" key="1">
    <citation type="journal article" date="2019" name="Int. J. Syst. Evol. Microbiol.">
        <title>The Global Catalogue of Microorganisms (GCM) 10K type strain sequencing project: providing services to taxonomists for standard genome sequencing and annotation.</title>
        <authorList>
            <consortium name="The Broad Institute Genomics Platform"/>
            <consortium name="The Broad Institute Genome Sequencing Center for Infectious Disease"/>
            <person name="Wu L."/>
            <person name="Ma J."/>
        </authorList>
    </citation>
    <scope>NUCLEOTIDE SEQUENCE [LARGE SCALE GENOMIC DNA]</scope>
    <source>
        <strain evidence="4">JCM 16112</strain>
    </source>
</reference>
<comment type="caution">
    <text evidence="3">The sequence shown here is derived from an EMBL/GenBank/DDBJ whole genome shotgun (WGS) entry which is preliminary data.</text>
</comment>
<organism evidence="3 4">
    <name type="scientific">Algoriphagus jejuensis</name>
    <dbReference type="NCBI Taxonomy" id="419934"/>
    <lineage>
        <taxon>Bacteria</taxon>
        <taxon>Pseudomonadati</taxon>
        <taxon>Bacteroidota</taxon>
        <taxon>Cytophagia</taxon>
        <taxon>Cytophagales</taxon>
        <taxon>Cyclobacteriaceae</taxon>
        <taxon>Algoriphagus</taxon>
    </lineage>
</organism>
<dbReference type="InterPro" id="IPR052042">
    <property type="entry name" value="Tail_sheath_structural"/>
</dbReference>
<keyword evidence="4" id="KW-1185">Reference proteome</keyword>
<accession>A0ABP3YDD3</accession>
<dbReference type="PANTHER" id="PTHR35861">
    <property type="match status" value="1"/>
</dbReference>
<sequence length="522" mass="57378">MAKNLKTPGVYIEEKNTLPNSIAEVATAIPAFVGYTEQASMNGESLVNRPTRITSLADYEKLFGGAFSPKFILKDAGKGDINLVALGGRKMTIRRKNNSRAFLYHSIRLFYANGGGLCYIVSVGTYADKDFLDINKKDLLGSGNVGGLQSLLLEKEPTMIVVPDAVALGVDGYDVYRKVIEQCAKMKNRVAIIDICDGFDSTDSGTGDSINVFREKIGTEYLSYAAAYYPWLETNLVKKEEVTFKNLDESVSLEAILPETQAVVLVQEFPKSLEEFKTKLKSDRPELSDKAADVLSADYIEKSESDFHLRLSAISPTYVVLMDEIRSVMNLLPASAAMAGIYSMVDNSRGVWKAPSNVGLSSVIKPAINITHNQQEDFNVDTRSGKSINSIRTFPGVGTLVWGASTLDGNSLDWRYINVRRTMIMLEQSINLALKAYVFEPNDANTWSTVKSLVSNFLMNKWKQGALAGSSPADAFDVQVGLGTTMTSVDILEGKMLMSVKLAISRPAEFIVITFEQQMQKP</sequence>